<evidence type="ECO:0008006" key="4">
    <source>
        <dbReference type="Google" id="ProtNLM"/>
    </source>
</evidence>
<keyword evidence="1" id="KW-0472">Membrane</keyword>
<organism evidence="2 3">
    <name type="scientific">Haloplanus ruber</name>
    <dbReference type="NCBI Taxonomy" id="869892"/>
    <lineage>
        <taxon>Archaea</taxon>
        <taxon>Methanobacteriati</taxon>
        <taxon>Methanobacteriota</taxon>
        <taxon>Stenosarchaea group</taxon>
        <taxon>Halobacteria</taxon>
        <taxon>Halobacteriales</taxon>
        <taxon>Haloferacaceae</taxon>
        <taxon>Haloplanus</taxon>
    </lineage>
</organism>
<name>A0ABD6CXT9_9EURY</name>
<dbReference type="Proteomes" id="UP001597075">
    <property type="component" value="Unassembled WGS sequence"/>
</dbReference>
<dbReference type="AlphaFoldDB" id="A0ABD6CXT9"/>
<reference evidence="2 3" key="1">
    <citation type="journal article" date="2019" name="Int. J. Syst. Evol. Microbiol.">
        <title>The Global Catalogue of Microorganisms (GCM) 10K type strain sequencing project: providing services to taxonomists for standard genome sequencing and annotation.</title>
        <authorList>
            <consortium name="The Broad Institute Genomics Platform"/>
            <consortium name="The Broad Institute Genome Sequencing Center for Infectious Disease"/>
            <person name="Wu L."/>
            <person name="Ma J."/>
        </authorList>
    </citation>
    <scope>NUCLEOTIDE SEQUENCE [LARGE SCALE GENOMIC DNA]</scope>
    <source>
        <strain evidence="2 3">CGMCC 1.10594</strain>
    </source>
</reference>
<feature type="transmembrane region" description="Helical" evidence="1">
    <location>
        <begin position="101"/>
        <end position="121"/>
    </location>
</feature>
<feature type="transmembrane region" description="Helical" evidence="1">
    <location>
        <begin position="65"/>
        <end position="89"/>
    </location>
</feature>
<accession>A0ABD6CXT9</accession>
<dbReference type="EMBL" id="JBHUDL010000009">
    <property type="protein sequence ID" value="MFD1633451.1"/>
    <property type="molecule type" value="Genomic_DNA"/>
</dbReference>
<evidence type="ECO:0000313" key="2">
    <source>
        <dbReference type="EMBL" id="MFD1633451.1"/>
    </source>
</evidence>
<keyword evidence="3" id="KW-1185">Reference proteome</keyword>
<protein>
    <recommendedName>
        <fullName evidence="4">DUF2269 family protein</fullName>
    </recommendedName>
</protein>
<evidence type="ECO:0000256" key="1">
    <source>
        <dbReference type="SAM" id="Phobius"/>
    </source>
</evidence>
<dbReference type="RefSeq" id="WP_256405667.1">
    <property type="nucleotide sequence ID" value="NZ_CP187151.1"/>
</dbReference>
<keyword evidence="1" id="KW-1133">Transmembrane helix</keyword>
<gene>
    <name evidence="2" type="ORF">ACFSBJ_06840</name>
</gene>
<feature type="transmembrane region" description="Helical" evidence="1">
    <location>
        <begin position="133"/>
        <end position="152"/>
    </location>
</feature>
<keyword evidence="1" id="KW-0812">Transmembrane</keyword>
<sequence length="155" mass="15865">MPTAPAASLAVSLLFPVGVAAAVIATLVMDVVMARLPEGETPPFVAAGVLTGRPPDDAPGRLAVVVHYLAGVLTGPLFVWLSLTATALLGPSLVTTAATTGLLYALMVGFFAVVVLPRSRIADGRVPAVRRDWAVSAAAYLVVLVPLVTLVGRTL</sequence>
<evidence type="ECO:0000313" key="3">
    <source>
        <dbReference type="Proteomes" id="UP001597075"/>
    </source>
</evidence>
<comment type="caution">
    <text evidence="2">The sequence shown here is derived from an EMBL/GenBank/DDBJ whole genome shotgun (WGS) entry which is preliminary data.</text>
</comment>
<proteinExistence type="predicted"/>